<reference evidence="7" key="2">
    <citation type="submission" date="2017-06" db="EMBL/GenBank/DDBJ databases">
        <title>The pomegranate genome and the genomics of punicalagin biosynthesis.</title>
        <authorList>
            <person name="Xu C."/>
        </authorList>
    </citation>
    <scope>NUCLEOTIDE SEQUENCE [LARGE SCALE GENOMIC DNA]</scope>
    <source>
        <tissue evidence="7">Fresh leaf</tissue>
    </source>
</reference>
<evidence type="ECO:0000256" key="1">
    <source>
        <dbReference type="ARBA" id="ARBA00004496"/>
    </source>
</evidence>
<comment type="subcellular location">
    <subcellularLocation>
        <location evidence="1">Cytoplasm</location>
    </subcellularLocation>
</comment>
<evidence type="ECO:0000313" key="10">
    <source>
        <dbReference type="Proteomes" id="UP000233551"/>
    </source>
</evidence>
<dbReference type="Gene3D" id="1.10.10.10">
    <property type="entry name" value="Winged helix-like DNA-binding domain superfamily/Winged helix DNA-binding domain"/>
    <property type="match status" value="2"/>
</dbReference>
<dbReference type="Proteomes" id="UP000233551">
    <property type="component" value="Unassembled WGS sequence"/>
</dbReference>
<dbReference type="GO" id="GO:0005737">
    <property type="term" value="C:cytoplasm"/>
    <property type="evidence" value="ECO:0007669"/>
    <property type="project" value="UniProtKB-SubCell"/>
</dbReference>
<dbReference type="GO" id="GO:0006282">
    <property type="term" value="P:regulation of DNA repair"/>
    <property type="evidence" value="ECO:0007669"/>
    <property type="project" value="InterPro"/>
</dbReference>
<comment type="caution">
    <text evidence="7">The sequence shown here is derived from an EMBL/GenBank/DDBJ whole genome shotgun (WGS) entry which is preliminary data.</text>
</comment>
<feature type="domain" description="RecX second three-helical" evidence="5">
    <location>
        <begin position="242"/>
        <end position="282"/>
    </location>
</feature>
<keyword evidence="10" id="KW-1185">Reference proteome</keyword>
<dbReference type="Pfam" id="PF21982">
    <property type="entry name" value="RecX_HTH1"/>
    <property type="match status" value="1"/>
</dbReference>
<dbReference type="AlphaFoldDB" id="A0A218XM83"/>
<evidence type="ECO:0000259" key="5">
    <source>
        <dbReference type="Pfam" id="PF02631"/>
    </source>
</evidence>
<feature type="domain" description="RecX first three-helical" evidence="6">
    <location>
        <begin position="198"/>
        <end position="233"/>
    </location>
</feature>
<dbReference type="InterPro" id="IPR003783">
    <property type="entry name" value="Regulatory_RecX"/>
</dbReference>
<evidence type="ECO:0000259" key="6">
    <source>
        <dbReference type="Pfam" id="PF21982"/>
    </source>
</evidence>
<sequence length="364" mass="41349">MATFAGILSLRAPLRLQNRVFLINGVRKSGAVRCLGSREYGSSIPTRYIPKKSSKGYKEERSSPTNGCEEHVPRRANANAMRFGLSHEDKGGVAKVILSNKERWDSNDKRNPMNSFVIGSSLAEKGFTKTREVVQVDDEVIELPFSEMEDEMSHDQEARDDEFMTGPVESGEEHNLDKENICKRDVPFNGKTRKDASDMAIQLLATRAYTAVEMRKKLHGKRFAPAIIDSVIDDFERRGLINDTLYAETFSQSRWSSSCWGPRRIKQELLRKGVSGVDVDKAVRQVFEGDENSTSDEGSRVGLSRDLLDRLFAQASKQWLRSQGVAVETRKSRIVRWLQYRGFNWGVTSIILRRLECQESSEMR</sequence>
<evidence type="ECO:0000256" key="3">
    <source>
        <dbReference type="ARBA" id="ARBA00018111"/>
    </source>
</evidence>
<dbReference type="OrthoDB" id="543346at2759"/>
<dbReference type="STRING" id="22663.A0A218XM83"/>
<reference evidence="9" key="1">
    <citation type="journal article" date="2017" name="Plant J.">
        <title>The pomegranate (Punica granatum L.) genome and the genomics of punicalagin biosynthesis.</title>
        <authorList>
            <person name="Qin G."/>
            <person name="Xu C."/>
            <person name="Ming R."/>
            <person name="Tang H."/>
            <person name="Guyot R."/>
            <person name="Kramer E.M."/>
            <person name="Hu Y."/>
            <person name="Yi X."/>
            <person name="Qi Y."/>
            <person name="Xu X."/>
            <person name="Gao Z."/>
            <person name="Pan H."/>
            <person name="Jian J."/>
            <person name="Tian Y."/>
            <person name="Yue Z."/>
            <person name="Xu Y."/>
        </authorList>
    </citation>
    <scope>NUCLEOTIDE SEQUENCE [LARGE SCALE GENOMIC DNA]</scope>
    <source>
        <strain evidence="9">cv. Dabenzi</strain>
    </source>
</reference>
<evidence type="ECO:0000313" key="9">
    <source>
        <dbReference type="Proteomes" id="UP000197138"/>
    </source>
</evidence>
<comment type="similarity">
    <text evidence="2">Belongs to the RecX family.</text>
</comment>
<dbReference type="InterPro" id="IPR053926">
    <property type="entry name" value="RecX_HTH_1st"/>
</dbReference>
<name>A0A218XM83_PUNGR</name>
<keyword evidence="4" id="KW-0963">Cytoplasm</keyword>
<protein>
    <recommendedName>
        <fullName evidence="3">Regulatory protein RecX</fullName>
    </recommendedName>
</protein>
<dbReference type="Proteomes" id="UP000197138">
    <property type="component" value="Unassembled WGS sequence"/>
</dbReference>
<dbReference type="Pfam" id="PF02631">
    <property type="entry name" value="RecX_HTH2"/>
    <property type="match status" value="1"/>
</dbReference>
<dbReference type="InterPro" id="IPR053924">
    <property type="entry name" value="RecX_HTH_2nd"/>
</dbReference>
<evidence type="ECO:0000256" key="4">
    <source>
        <dbReference type="ARBA" id="ARBA00022490"/>
    </source>
</evidence>
<evidence type="ECO:0000313" key="7">
    <source>
        <dbReference type="EMBL" id="OWM85900.1"/>
    </source>
</evidence>
<dbReference type="PANTHER" id="PTHR33602">
    <property type="entry name" value="REGULATORY PROTEIN RECX FAMILY PROTEIN"/>
    <property type="match status" value="1"/>
</dbReference>
<gene>
    <name evidence="7" type="ORF">CDL15_Pgr012150</name>
    <name evidence="8" type="ORF">CRG98_015460</name>
</gene>
<dbReference type="HAMAP" id="MF_01114">
    <property type="entry name" value="RecX"/>
    <property type="match status" value="1"/>
</dbReference>
<evidence type="ECO:0000256" key="2">
    <source>
        <dbReference type="ARBA" id="ARBA00009695"/>
    </source>
</evidence>
<dbReference type="EMBL" id="MTKT01001111">
    <property type="protein sequence ID" value="OWM85900.1"/>
    <property type="molecule type" value="Genomic_DNA"/>
</dbReference>
<reference evidence="8 10" key="3">
    <citation type="submission" date="2017-11" db="EMBL/GenBank/DDBJ databases">
        <title>De-novo sequencing of pomegranate (Punica granatum L.) genome.</title>
        <authorList>
            <person name="Akparov Z."/>
            <person name="Amiraslanov A."/>
            <person name="Hajiyeva S."/>
            <person name="Abbasov M."/>
            <person name="Kaur K."/>
            <person name="Hamwieh A."/>
            <person name="Solovyev V."/>
            <person name="Salamov A."/>
            <person name="Braich B."/>
            <person name="Kosarev P."/>
            <person name="Mahmoud A."/>
            <person name="Hajiyev E."/>
            <person name="Babayeva S."/>
            <person name="Izzatullayeva V."/>
            <person name="Mammadov A."/>
            <person name="Mammadov A."/>
            <person name="Sharifova S."/>
            <person name="Ojaghi J."/>
            <person name="Eynullazada K."/>
            <person name="Bayramov B."/>
            <person name="Abdulazimova A."/>
            <person name="Shahmuradov I."/>
        </authorList>
    </citation>
    <scope>NUCLEOTIDE SEQUENCE [LARGE SCALE GENOMIC DNA]</scope>
    <source>
        <strain evidence="8">AG2017</strain>
        <strain evidence="10">cv. AG2017</strain>
        <tissue evidence="8">Leaf</tissue>
    </source>
</reference>
<organism evidence="7 9">
    <name type="scientific">Punica granatum</name>
    <name type="common">Pomegranate</name>
    <dbReference type="NCBI Taxonomy" id="22663"/>
    <lineage>
        <taxon>Eukaryota</taxon>
        <taxon>Viridiplantae</taxon>
        <taxon>Streptophyta</taxon>
        <taxon>Embryophyta</taxon>
        <taxon>Tracheophyta</taxon>
        <taxon>Spermatophyta</taxon>
        <taxon>Magnoliopsida</taxon>
        <taxon>eudicotyledons</taxon>
        <taxon>Gunneridae</taxon>
        <taxon>Pentapetalae</taxon>
        <taxon>rosids</taxon>
        <taxon>malvids</taxon>
        <taxon>Myrtales</taxon>
        <taxon>Lythraceae</taxon>
        <taxon>Punica</taxon>
    </lineage>
</organism>
<proteinExistence type="inferred from homology"/>
<evidence type="ECO:0000313" key="8">
    <source>
        <dbReference type="EMBL" id="PKI64116.1"/>
    </source>
</evidence>
<dbReference type="InterPro" id="IPR036388">
    <property type="entry name" value="WH-like_DNA-bd_sf"/>
</dbReference>
<dbReference type="GeneID" id="116214760"/>
<dbReference type="EMBL" id="PGOL01000850">
    <property type="protein sequence ID" value="PKI64116.1"/>
    <property type="molecule type" value="Genomic_DNA"/>
</dbReference>
<accession>A0A218XM83</accession>
<dbReference type="PANTHER" id="PTHR33602:SF1">
    <property type="entry name" value="REGULATORY PROTEIN RECX FAMILY PROTEIN"/>
    <property type="match status" value="1"/>
</dbReference>